<feature type="transmembrane region" description="Helical" evidence="7">
    <location>
        <begin position="111"/>
        <end position="132"/>
    </location>
</feature>
<sequence>MTGGGAPAPVALGSAPGRWLVLATVLASGMAFLDATAVQVALPAIGREFDSSLSGLQWTVNGYTLALAALILLGGSLGDRFGRRRVFLIGVAWFAVASLVCGVAQDTGQLVAARALQGVGGALLTPGSLALIQSSFRVQDRARAIGLWSALAGIAGLVGPFLGGVLVDVASWRLVFLVNVPLALLIVVVSGRHIPESRDGGHHGRFDYQGAALGALALGGITYALIAAGSTFLRADVLVSAAVGVAAGIGFVVRERSAADPMLPPRLFADRQFTGANIATFVIYGALGGFSFLLVLQLQNVLGYGATAAGAAMLPMSLLLTLFSSRAAALAQRIGPRLPMTVGPLVTAGGTLWLIGVDGSAPYWLEVLPGSLLQGAGMTLTVAPLTATVLGAAPNALAGIASGVNNAVARAAQLLAVAALPVAVGLTGDDYARPDVFTAGFRTAMVACAVLFAVGGVVSWRTIRDDVLED</sequence>
<accession>A0ABP6PMX7</accession>
<feature type="transmembrane region" description="Helical" evidence="7">
    <location>
        <begin position="54"/>
        <end position="74"/>
    </location>
</feature>
<dbReference type="CDD" id="cd17321">
    <property type="entry name" value="MFS_MMR_MDR_like"/>
    <property type="match status" value="1"/>
</dbReference>
<feature type="transmembrane region" description="Helical" evidence="7">
    <location>
        <begin position="86"/>
        <end position="105"/>
    </location>
</feature>
<dbReference type="InterPro" id="IPR036259">
    <property type="entry name" value="MFS_trans_sf"/>
</dbReference>
<feature type="transmembrane region" description="Helical" evidence="7">
    <location>
        <begin position="439"/>
        <end position="460"/>
    </location>
</feature>
<dbReference type="EMBL" id="BAAAVV010000018">
    <property type="protein sequence ID" value="GAA3184019.1"/>
    <property type="molecule type" value="Genomic_DNA"/>
</dbReference>
<feature type="transmembrane region" description="Helical" evidence="7">
    <location>
        <begin position="172"/>
        <end position="194"/>
    </location>
</feature>
<feature type="domain" description="Major facilitator superfamily (MFS) profile" evidence="8">
    <location>
        <begin position="20"/>
        <end position="467"/>
    </location>
</feature>
<feature type="transmembrane region" description="Helical" evidence="7">
    <location>
        <begin position="144"/>
        <end position="166"/>
    </location>
</feature>
<dbReference type="PROSITE" id="PS50850">
    <property type="entry name" value="MFS"/>
    <property type="match status" value="1"/>
</dbReference>
<dbReference type="InterPro" id="IPR011701">
    <property type="entry name" value="MFS"/>
</dbReference>
<evidence type="ECO:0000313" key="9">
    <source>
        <dbReference type="EMBL" id="GAA3184019.1"/>
    </source>
</evidence>
<comment type="caution">
    <text evidence="9">The sequence shown here is derived from an EMBL/GenBank/DDBJ whole genome shotgun (WGS) entry which is preliminary data.</text>
</comment>
<gene>
    <name evidence="9" type="ORF">GCM10010531_42840</name>
</gene>
<keyword evidence="5 7" id="KW-1133">Transmembrane helix</keyword>
<feature type="transmembrane region" description="Helical" evidence="7">
    <location>
        <begin position="407"/>
        <end position="427"/>
    </location>
</feature>
<feature type="transmembrane region" description="Helical" evidence="7">
    <location>
        <begin position="301"/>
        <end position="323"/>
    </location>
</feature>
<feature type="transmembrane region" description="Helical" evidence="7">
    <location>
        <begin position="19"/>
        <end position="42"/>
    </location>
</feature>
<feature type="transmembrane region" description="Helical" evidence="7">
    <location>
        <begin position="206"/>
        <end position="226"/>
    </location>
</feature>
<feature type="transmembrane region" description="Helical" evidence="7">
    <location>
        <begin position="335"/>
        <end position="356"/>
    </location>
</feature>
<keyword evidence="2" id="KW-0813">Transport</keyword>
<organism evidence="9 10">
    <name type="scientific">Blastococcus jejuensis</name>
    <dbReference type="NCBI Taxonomy" id="351224"/>
    <lineage>
        <taxon>Bacteria</taxon>
        <taxon>Bacillati</taxon>
        <taxon>Actinomycetota</taxon>
        <taxon>Actinomycetes</taxon>
        <taxon>Geodermatophilales</taxon>
        <taxon>Geodermatophilaceae</taxon>
        <taxon>Blastococcus</taxon>
    </lineage>
</organism>
<dbReference type="Gene3D" id="1.20.1720.10">
    <property type="entry name" value="Multidrug resistance protein D"/>
    <property type="match status" value="1"/>
</dbReference>
<dbReference type="InterPro" id="IPR020846">
    <property type="entry name" value="MFS_dom"/>
</dbReference>
<proteinExistence type="predicted"/>
<evidence type="ECO:0000256" key="2">
    <source>
        <dbReference type="ARBA" id="ARBA00022448"/>
    </source>
</evidence>
<evidence type="ECO:0000256" key="7">
    <source>
        <dbReference type="SAM" id="Phobius"/>
    </source>
</evidence>
<dbReference type="Proteomes" id="UP001499924">
    <property type="component" value="Unassembled WGS sequence"/>
</dbReference>
<keyword evidence="4 7" id="KW-0812">Transmembrane</keyword>
<feature type="transmembrane region" description="Helical" evidence="7">
    <location>
        <begin position="376"/>
        <end position="400"/>
    </location>
</feature>
<dbReference type="RefSeq" id="WP_344691182.1">
    <property type="nucleotide sequence ID" value="NZ_BAAAVV010000018.1"/>
</dbReference>
<feature type="transmembrane region" description="Helical" evidence="7">
    <location>
        <begin position="274"/>
        <end position="295"/>
    </location>
</feature>
<keyword evidence="3" id="KW-1003">Cell membrane</keyword>
<dbReference type="PANTHER" id="PTHR42718:SF42">
    <property type="entry name" value="EXPORT PROTEIN"/>
    <property type="match status" value="1"/>
</dbReference>
<keyword evidence="10" id="KW-1185">Reference proteome</keyword>
<evidence type="ECO:0000313" key="10">
    <source>
        <dbReference type="Proteomes" id="UP001499924"/>
    </source>
</evidence>
<evidence type="ECO:0000256" key="1">
    <source>
        <dbReference type="ARBA" id="ARBA00004651"/>
    </source>
</evidence>
<comment type="subcellular location">
    <subcellularLocation>
        <location evidence="1">Cell membrane</location>
        <topology evidence="1">Multi-pass membrane protein</topology>
    </subcellularLocation>
</comment>
<feature type="transmembrane region" description="Helical" evidence="7">
    <location>
        <begin position="232"/>
        <end position="253"/>
    </location>
</feature>
<dbReference type="InterPro" id="IPR004638">
    <property type="entry name" value="EmrB-like"/>
</dbReference>
<keyword evidence="6 7" id="KW-0472">Membrane</keyword>
<dbReference type="PANTHER" id="PTHR42718">
    <property type="entry name" value="MAJOR FACILITATOR SUPERFAMILY MULTIDRUG TRANSPORTER MFSC"/>
    <property type="match status" value="1"/>
</dbReference>
<dbReference type="SUPFAM" id="SSF103473">
    <property type="entry name" value="MFS general substrate transporter"/>
    <property type="match status" value="1"/>
</dbReference>
<dbReference type="NCBIfam" id="TIGR00711">
    <property type="entry name" value="efflux_EmrB"/>
    <property type="match status" value="1"/>
</dbReference>
<name>A0ABP6PMX7_9ACTN</name>
<dbReference type="Pfam" id="PF07690">
    <property type="entry name" value="MFS_1"/>
    <property type="match status" value="1"/>
</dbReference>
<evidence type="ECO:0000256" key="3">
    <source>
        <dbReference type="ARBA" id="ARBA00022475"/>
    </source>
</evidence>
<evidence type="ECO:0000259" key="8">
    <source>
        <dbReference type="PROSITE" id="PS50850"/>
    </source>
</evidence>
<evidence type="ECO:0000256" key="5">
    <source>
        <dbReference type="ARBA" id="ARBA00022989"/>
    </source>
</evidence>
<protein>
    <submittedName>
        <fullName evidence="9">MFS transporter</fullName>
    </submittedName>
</protein>
<evidence type="ECO:0000256" key="4">
    <source>
        <dbReference type="ARBA" id="ARBA00022692"/>
    </source>
</evidence>
<dbReference type="Gene3D" id="1.20.1250.20">
    <property type="entry name" value="MFS general substrate transporter like domains"/>
    <property type="match status" value="1"/>
</dbReference>
<evidence type="ECO:0000256" key="6">
    <source>
        <dbReference type="ARBA" id="ARBA00023136"/>
    </source>
</evidence>
<reference evidence="10" key="1">
    <citation type="journal article" date="2019" name="Int. J. Syst. Evol. Microbiol.">
        <title>The Global Catalogue of Microorganisms (GCM) 10K type strain sequencing project: providing services to taxonomists for standard genome sequencing and annotation.</title>
        <authorList>
            <consortium name="The Broad Institute Genomics Platform"/>
            <consortium name="The Broad Institute Genome Sequencing Center for Infectious Disease"/>
            <person name="Wu L."/>
            <person name="Ma J."/>
        </authorList>
    </citation>
    <scope>NUCLEOTIDE SEQUENCE [LARGE SCALE GENOMIC DNA]</scope>
    <source>
        <strain evidence="10">JCM 15614</strain>
    </source>
</reference>